<dbReference type="Pfam" id="PF10340">
    <property type="entry name" value="Say1_Mug180"/>
    <property type="match status" value="1"/>
</dbReference>
<reference evidence="2" key="1">
    <citation type="journal article" date="2019" name="G3 (Bethesda)">
        <title>Genome Assemblies of Two Rare Opportunistic Yeast Pathogens: Diutina rugosa (syn. Candida rugosa) and Trichomonascus ciferrii (syn. Candida ciferrii).</title>
        <authorList>
            <person name="Mixao V."/>
            <person name="Saus E."/>
            <person name="Hansen A.P."/>
            <person name="Lass-Florl C."/>
            <person name="Gabaldon T."/>
        </authorList>
    </citation>
    <scope>NUCLEOTIDE SEQUENCE</scope>
    <source>
        <strain evidence="2">CBS 4856</strain>
    </source>
</reference>
<dbReference type="InterPro" id="IPR050300">
    <property type="entry name" value="GDXG_lipolytic_enzyme"/>
</dbReference>
<evidence type="ECO:0008006" key="4">
    <source>
        <dbReference type="Google" id="ProtNLM"/>
    </source>
</evidence>
<evidence type="ECO:0000313" key="2">
    <source>
        <dbReference type="EMBL" id="KAA8916120.1"/>
    </source>
</evidence>
<dbReference type="GO" id="GO:0016787">
    <property type="term" value="F:hydrolase activity"/>
    <property type="evidence" value="ECO:0007669"/>
    <property type="project" value="UniProtKB-KW"/>
</dbReference>
<evidence type="ECO:0000313" key="3">
    <source>
        <dbReference type="Proteomes" id="UP000761534"/>
    </source>
</evidence>
<gene>
    <name evidence="2" type="ORF">TRICI_001771</name>
</gene>
<dbReference type="InterPro" id="IPR019436">
    <property type="entry name" value="Say1-like"/>
</dbReference>
<comment type="caution">
    <text evidence="2">The sequence shown here is derived from an EMBL/GenBank/DDBJ whole genome shotgun (WGS) entry which is preliminary data.</text>
</comment>
<dbReference type="EMBL" id="SWFS01000123">
    <property type="protein sequence ID" value="KAA8916120.1"/>
    <property type="molecule type" value="Genomic_DNA"/>
</dbReference>
<dbReference type="PANTHER" id="PTHR48081:SF31">
    <property type="entry name" value="STERYL ACETYL HYDROLASE MUG81-RELATED"/>
    <property type="match status" value="1"/>
</dbReference>
<organism evidence="2 3">
    <name type="scientific">Trichomonascus ciferrii</name>
    <dbReference type="NCBI Taxonomy" id="44093"/>
    <lineage>
        <taxon>Eukaryota</taxon>
        <taxon>Fungi</taxon>
        <taxon>Dikarya</taxon>
        <taxon>Ascomycota</taxon>
        <taxon>Saccharomycotina</taxon>
        <taxon>Dipodascomycetes</taxon>
        <taxon>Dipodascales</taxon>
        <taxon>Trichomonascaceae</taxon>
        <taxon>Trichomonascus</taxon>
        <taxon>Trichomonascus ciferrii complex</taxon>
    </lineage>
</organism>
<dbReference type="Proteomes" id="UP000761534">
    <property type="component" value="Unassembled WGS sequence"/>
</dbReference>
<keyword evidence="3" id="KW-1185">Reference proteome</keyword>
<sequence length="331" mass="37119">MSGGGAFESMVSAVSTSGTRTLMGMFSGKRLKKLLPCKPLEDALKDAKSQCAGFNNFNHEYPCDNVSARWVVEAKERRPEDPIIVYFHGGGYVLDILFPEVTFIASLYQQVANPRLSVLMLDYSTAPTHQYPVAIREAVDLYRQLTEVDLCTNIILLGDSAGGNLALTLTAHYHYTHPEIPSLSGSIAPKALILISPWLNLIPERKGSYEKNESKDCMTHAILERWAKLYAPSEEDRASMWCSPLHAAPEIWKDCLPEQTLMLWGQNEVTFDDLQQFASKLGLKYTEVEPNGVHDSIMFPMPQLFTSLKLTGDRMSNKIFSRIVSYLKDTM</sequence>
<dbReference type="PANTHER" id="PTHR48081">
    <property type="entry name" value="AB HYDROLASE SUPERFAMILY PROTEIN C4A8.06C"/>
    <property type="match status" value="1"/>
</dbReference>
<accession>A0A642V7P4</accession>
<dbReference type="AlphaFoldDB" id="A0A642V7P4"/>
<proteinExistence type="predicted"/>
<protein>
    <recommendedName>
        <fullName evidence="4">Alpha/beta hydrolase fold-3 domain-containing protein</fullName>
    </recommendedName>
</protein>
<dbReference type="Gene3D" id="3.40.50.1820">
    <property type="entry name" value="alpha/beta hydrolase"/>
    <property type="match status" value="1"/>
</dbReference>
<evidence type="ECO:0000256" key="1">
    <source>
        <dbReference type="ARBA" id="ARBA00022801"/>
    </source>
</evidence>
<dbReference type="VEuPathDB" id="FungiDB:TRICI_001771"/>
<dbReference type="SUPFAM" id="SSF53474">
    <property type="entry name" value="alpha/beta-Hydrolases"/>
    <property type="match status" value="1"/>
</dbReference>
<dbReference type="OrthoDB" id="2152029at2759"/>
<name>A0A642V7P4_9ASCO</name>
<dbReference type="InterPro" id="IPR029058">
    <property type="entry name" value="AB_hydrolase_fold"/>
</dbReference>
<keyword evidence="1" id="KW-0378">Hydrolase</keyword>